<name>A0A165EYP1_9BASI</name>
<proteinExistence type="predicted"/>
<dbReference type="InParanoid" id="A0A165EYP1"/>
<organism evidence="1 2">
    <name type="scientific">Calocera cornea HHB12733</name>
    <dbReference type="NCBI Taxonomy" id="1353952"/>
    <lineage>
        <taxon>Eukaryota</taxon>
        <taxon>Fungi</taxon>
        <taxon>Dikarya</taxon>
        <taxon>Basidiomycota</taxon>
        <taxon>Agaricomycotina</taxon>
        <taxon>Dacrymycetes</taxon>
        <taxon>Dacrymycetales</taxon>
        <taxon>Dacrymycetaceae</taxon>
        <taxon>Calocera</taxon>
    </lineage>
</organism>
<gene>
    <name evidence="1" type="ORF">CALCODRAFT_545105</name>
</gene>
<evidence type="ECO:0000313" key="1">
    <source>
        <dbReference type="EMBL" id="KZT55802.1"/>
    </source>
</evidence>
<keyword evidence="2" id="KW-1185">Reference proteome</keyword>
<reference evidence="1 2" key="1">
    <citation type="journal article" date="2016" name="Mol. Biol. Evol.">
        <title>Comparative Genomics of Early-Diverging Mushroom-Forming Fungi Provides Insights into the Origins of Lignocellulose Decay Capabilities.</title>
        <authorList>
            <person name="Nagy L.G."/>
            <person name="Riley R."/>
            <person name="Tritt A."/>
            <person name="Adam C."/>
            <person name="Daum C."/>
            <person name="Floudas D."/>
            <person name="Sun H."/>
            <person name="Yadav J.S."/>
            <person name="Pangilinan J."/>
            <person name="Larsson K.H."/>
            <person name="Matsuura K."/>
            <person name="Barry K."/>
            <person name="Labutti K."/>
            <person name="Kuo R."/>
            <person name="Ohm R.A."/>
            <person name="Bhattacharya S.S."/>
            <person name="Shirouzu T."/>
            <person name="Yoshinaga Y."/>
            <person name="Martin F.M."/>
            <person name="Grigoriev I.V."/>
            <person name="Hibbett D.S."/>
        </authorList>
    </citation>
    <scope>NUCLEOTIDE SEQUENCE [LARGE SCALE GENOMIC DNA]</scope>
    <source>
        <strain evidence="1 2">HHB12733</strain>
    </source>
</reference>
<accession>A0A165EYP1</accession>
<dbReference type="EMBL" id="KV423988">
    <property type="protein sequence ID" value="KZT55802.1"/>
    <property type="molecule type" value="Genomic_DNA"/>
</dbReference>
<evidence type="ECO:0000313" key="2">
    <source>
        <dbReference type="Proteomes" id="UP000076842"/>
    </source>
</evidence>
<dbReference type="AlphaFoldDB" id="A0A165EYP1"/>
<sequence>MIDLTRSTMSLFNPGRLLLSNDASSRKHVGAHLELVLAPHVRHLITSTLRRAERGHGDGGRGRWRLGIRGSHGFRMRLEELRVDGKLGGTRRIRVRWRGGRSRRETVVRVHMHVVVIIRWRPVDHESGRVHPGRWGRQWVLHRRRWRKVRWRRRVRLRAGRGLHLGRSPCRRRARRRGGTRWGRRRRRTLDTLLLEHVLQRLPHLRRRVGMLRLGEVHTITSICQLYVQGWTMIRRL</sequence>
<protein>
    <submittedName>
        <fullName evidence="1">Uncharacterized protein</fullName>
    </submittedName>
</protein>
<dbReference type="Proteomes" id="UP000076842">
    <property type="component" value="Unassembled WGS sequence"/>
</dbReference>